<dbReference type="PROSITE" id="PS51005">
    <property type="entry name" value="NAC"/>
    <property type="match status" value="1"/>
</dbReference>
<organism evidence="7 8">
    <name type="scientific">Rhododendron simsii</name>
    <name type="common">Sims's rhododendron</name>
    <dbReference type="NCBI Taxonomy" id="118357"/>
    <lineage>
        <taxon>Eukaryota</taxon>
        <taxon>Viridiplantae</taxon>
        <taxon>Streptophyta</taxon>
        <taxon>Embryophyta</taxon>
        <taxon>Tracheophyta</taxon>
        <taxon>Spermatophyta</taxon>
        <taxon>Magnoliopsida</taxon>
        <taxon>eudicotyledons</taxon>
        <taxon>Gunneridae</taxon>
        <taxon>Pentapetalae</taxon>
        <taxon>asterids</taxon>
        <taxon>Ericales</taxon>
        <taxon>Ericaceae</taxon>
        <taxon>Ericoideae</taxon>
        <taxon>Rhodoreae</taxon>
        <taxon>Rhododendron</taxon>
    </lineage>
</organism>
<evidence type="ECO:0000313" key="7">
    <source>
        <dbReference type="EMBL" id="KAF7144537.1"/>
    </source>
</evidence>
<dbReference type="OrthoDB" id="1261662at2759"/>
<dbReference type="GO" id="GO:0006355">
    <property type="term" value="P:regulation of DNA-templated transcription"/>
    <property type="evidence" value="ECO:0007669"/>
    <property type="project" value="InterPro"/>
</dbReference>
<dbReference type="InterPro" id="IPR036093">
    <property type="entry name" value="NAC_dom_sf"/>
</dbReference>
<keyword evidence="3" id="KW-0804">Transcription</keyword>
<dbReference type="AlphaFoldDB" id="A0A834LRB0"/>
<keyword evidence="1" id="KW-0805">Transcription regulation</keyword>
<dbReference type="GO" id="GO:0003677">
    <property type="term" value="F:DNA binding"/>
    <property type="evidence" value="ECO:0007669"/>
    <property type="project" value="UniProtKB-KW"/>
</dbReference>
<proteinExistence type="predicted"/>
<dbReference type="PANTHER" id="PTHR31719">
    <property type="entry name" value="NAC TRANSCRIPTION FACTOR 56"/>
    <property type="match status" value="1"/>
</dbReference>
<accession>A0A834LRB0</accession>
<evidence type="ECO:0000256" key="3">
    <source>
        <dbReference type="ARBA" id="ARBA00023163"/>
    </source>
</evidence>
<feature type="region of interest" description="Disordered" evidence="5">
    <location>
        <begin position="105"/>
        <end position="134"/>
    </location>
</feature>
<dbReference type="PANTHER" id="PTHR31719:SF43">
    <property type="entry name" value="NAC TRANSCRIPTION FACTOR 56"/>
    <property type="match status" value="1"/>
</dbReference>
<reference evidence="7" key="1">
    <citation type="submission" date="2019-11" db="EMBL/GenBank/DDBJ databases">
        <authorList>
            <person name="Liu Y."/>
            <person name="Hou J."/>
            <person name="Li T.-Q."/>
            <person name="Guan C.-H."/>
            <person name="Wu X."/>
            <person name="Wu H.-Z."/>
            <person name="Ling F."/>
            <person name="Zhang R."/>
            <person name="Shi X.-G."/>
            <person name="Ren J.-P."/>
            <person name="Chen E.-F."/>
            <person name="Sun J.-M."/>
        </authorList>
    </citation>
    <scope>NUCLEOTIDE SEQUENCE</scope>
    <source>
        <strain evidence="7">Adult_tree_wgs_1</strain>
        <tissue evidence="7">Leaves</tissue>
    </source>
</reference>
<protein>
    <recommendedName>
        <fullName evidence="6">NAC domain-containing protein</fullName>
    </recommendedName>
</protein>
<feature type="domain" description="NAC" evidence="6">
    <location>
        <begin position="1"/>
        <end position="101"/>
    </location>
</feature>
<dbReference type="Gene3D" id="2.170.150.80">
    <property type="entry name" value="NAC domain"/>
    <property type="match status" value="1"/>
</dbReference>
<evidence type="ECO:0000259" key="6">
    <source>
        <dbReference type="PROSITE" id="PS51005"/>
    </source>
</evidence>
<dbReference type="SUPFAM" id="SSF101941">
    <property type="entry name" value="NAC domain"/>
    <property type="match status" value="1"/>
</dbReference>
<evidence type="ECO:0000256" key="5">
    <source>
        <dbReference type="SAM" id="MobiDB-lite"/>
    </source>
</evidence>
<dbReference type="InterPro" id="IPR003441">
    <property type="entry name" value="NAC-dom"/>
</dbReference>
<name>A0A834LRB0_RHOSS</name>
<dbReference type="Proteomes" id="UP000626092">
    <property type="component" value="Unassembled WGS sequence"/>
</dbReference>
<evidence type="ECO:0000256" key="4">
    <source>
        <dbReference type="ARBA" id="ARBA00023242"/>
    </source>
</evidence>
<gene>
    <name evidence="7" type="ORF">RHSIM_Rhsim04G0194300</name>
</gene>
<comment type="caution">
    <text evidence="7">The sequence shown here is derived from an EMBL/GenBank/DDBJ whole genome shotgun (WGS) entry which is preliminary data.</text>
</comment>
<keyword evidence="4" id="KW-0539">Nucleus</keyword>
<sequence>MRNHGQEDKRTIYVFTTLIKASENSDRIARTAGCGSWHGETALEPVLDKKGCVIGNKRMLCFQITDESLKECHWIMHEYSLPDGNATNGKGEYVLCRIKRDDSKDTKISPRKQKNAEGATTDDDLSVPKPSKRVEQSLCKSRRWNVIVLRHWNQKLFLSQKNQRSNKNFVLDHDYDDFGNILLPTEVDPPILALAPSVPVPIETFEDYGQQYLNPSHISAQNLPNAENLCSGDQESDLFLTPITRFQATTEPWPTCSISSNMHGQQDPETLWQLMNMSWQENNIPQRAGEIDLLWNEVWD</sequence>
<dbReference type="EMBL" id="WJXA01000004">
    <property type="protein sequence ID" value="KAF7144537.1"/>
    <property type="molecule type" value="Genomic_DNA"/>
</dbReference>
<evidence type="ECO:0000313" key="8">
    <source>
        <dbReference type="Proteomes" id="UP000626092"/>
    </source>
</evidence>
<keyword evidence="8" id="KW-1185">Reference proteome</keyword>
<keyword evidence="2" id="KW-0238">DNA-binding</keyword>
<evidence type="ECO:0000256" key="1">
    <source>
        <dbReference type="ARBA" id="ARBA00023015"/>
    </source>
</evidence>
<dbReference type="Pfam" id="PF02365">
    <property type="entry name" value="NAM"/>
    <property type="match status" value="1"/>
</dbReference>
<evidence type="ECO:0000256" key="2">
    <source>
        <dbReference type="ARBA" id="ARBA00023125"/>
    </source>
</evidence>